<evidence type="ECO:0000259" key="1">
    <source>
        <dbReference type="Pfam" id="PF06983"/>
    </source>
</evidence>
<dbReference type="InterPro" id="IPR028973">
    <property type="entry name" value="PhnB-like"/>
</dbReference>
<organism evidence="2 3">
    <name type="scientific">Streptomyces alfalfae</name>
    <dbReference type="NCBI Taxonomy" id="1642299"/>
    <lineage>
        <taxon>Bacteria</taxon>
        <taxon>Bacillati</taxon>
        <taxon>Actinomycetota</taxon>
        <taxon>Actinomycetes</taxon>
        <taxon>Kitasatosporales</taxon>
        <taxon>Streptomycetaceae</taxon>
        <taxon>Streptomyces</taxon>
    </lineage>
</organism>
<dbReference type="EMBL" id="CP065959">
    <property type="protein sequence ID" value="QQC87760.1"/>
    <property type="molecule type" value="Genomic_DNA"/>
</dbReference>
<dbReference type="SUPFAM" id="SSF54593">
    <property type="entry name" value="Glyoxalase/Bleomycin resistance protein/Dihydroxybiphenyl dioxygenase"/>
    <property type="match status" value="1"/>
</dbReference>
<dbReference type="PANTHER" id="PTHR33990:SF2">
    <property type="entry name" value="PHNB-LIKE DOMAIN-CONTAINING PROTEIN"/>
    <property type="match status" value="1"/>
</dbReference>
<dbReference type="Pfam" id="PF06983">
    <property type="entry name" value="3-dmu-9_3-mt"/>
    <property type="match status" value="1"/>
</dbReference>
<reference evidence="2 3" key="1">
    <citation type="submission" date="2020-12" db="EMBL/GenBank/DDBJ databases">
        <title>Identification and biosynthesis of polyene macrolides produced by Streptomyces alfalfae Men-myco-93-63.</title>
        <authorList>
            <person name="Liu D."/>
            <person name="Li Y."/>
            <person name="Liu L."/>
            <person name="Han X."/>
            <person name="Shen F."/>
        </authorList>
    </citation>
    <scope>NUCLEOTIDE SEQUENCE [LARGE SCALE GENOMIC DNA]</scope>
    <source>
        <strain evidence="2 3">Men-myco-93-63</strain>
    </source>
</reference>
<dbReference type="InterPro" id="IPR029068">
    <property type="entry name" value="Glyas_Bleomycin-R_OHBP_Dase"/>
</dbReference>
<dbReference type="PANTHER" id="PTHR33990">
    <property type="entry name" value="PROTEIN YJDN-RELATED"/>
    <property type="match status" value="1"/>
</dbReference>
<proteinExistence type="predicted"/>
<dbReference type="CDD" id="cd06588">
    <property type="entry name" value="PhnB_like"/>
    <property type="match status" value="1"/>
</dbReference>
<evidence type="ECO:0000313" key="2">
    <source>
        <dbReference type="EMBL" id="QQC87760.1"/>
    </source>
</evidence>
<dbReference type="Proteomes" id="UP000596130">
    <property type="component" value="Chromosome"/>
</dbReference>
<evidence type="ECO:0000313" key="3">
    <source>
        <dbReference type="Proteomes" id="UP000596130"/>
    </source>
</evidence>
<dbReference type="PIRSF" id="PIRSF021700">
    <property type="entry name" value="3_dmu_93_MTrfase"/>
    <property type="match status" value="1"/>
</dbReference>
<sequence length="158" mass="17212">MPKITPALWFDTQGEEAATFYCSVFPNSSIKNVSHYGENAPRPAGTVLAVDFELDGEQFTAINGGPEFTFTEAVSLMIDCADQQEVDHYWSKLSEGGEEGPCGWLKDRYGLSWQVIPRALPELMNDPDPARAQRAAQAMFGMKKLDVAGLYAAADGTG</sequence>
<accession>A0A7T4PCT3</accession>
<dbReference type="Gene3D" id="3.10.180.10">
    <property type="entry name" value="2,3-Dihydroxybiphenyl 1,2-Dioxygenase, domain 1"/>
    <property type="match status" value="1"/>
</dbReference>
<dbReference type="InterPro" id="IPR009725">
    <property type="entry name" value="3_dmu_93_MTrfase"/>
</dbReference>
<feature type="domain" description="PhnB-like" evidence="1">
    <location>
        <begin position="3"/>
        <end position="116"/>
    </location>
</feature>
<dbReference type="RefSeq" id="WP_198501827.1">
    <property type="nucleotide sequence ID" value="NZ_CP065959.1"/>
</dbReference>
<gene>
    <name evidence="2" type="ORF">I8755_04580</name>
</gene>
<name>A0A7T4PCT3_9ACTN</name>
<protein>
    <submittedName>
        <fullName evidence="2">VOC family protein</fullName>
    </submittedName>
</protein>
<dbReference type="AlphaFoldDB" id="A0A7T4PCT3"/>